<comment type="function">
    <text evidence="11">Site-specific tyrosine recombinase, which acts by catalyzing the cutting and rejoining of the recombining DNA molecules. The XerC-XerD complex is essential to convert dimers of the bacterial chromosome into monomers to permit their segregation at cell division. It also contributes to the segregational stability of plasmids.</text>
</comment>
<feature type="active site" evidence="11">
    <location>
        <position position="284"/>
    </location>
</feature>
<evidence type="ECO:0000256" key="10">
    <source>
        <dbReference type="ARBA" id="ARBA00023306"/>
    </source>
</evidence>
<feature type="domain" description="Core-binding (CB)" evidence="13">
    <location>
        <begin position="16"/>
        <end position="102"/>
    </location>
</feature>
<dbReference type="EMBL" id="BJMH01000004">
    <property type="protein sequence ID" value="GEB31670.1"/>
    <property type="molecule type" value="Genomic_DNA"/>
</dbReference>
<name>A0A4Y3PAX4_BREPA</name>
<comment type="subcellular location">
    <subcellularLocation>
        <location evidence="1 11">Cytoplasm</location>
    </subcellularLocation>
</comment>
<keyword evidence="9 11" id="KW-0233">DNA recombination</keyword>
<dbReference type="PROSITE" id="PS51898">
    <property type="entry name" value="TYR_RECOMBINASE"/>
    <property type="match status" value="1"/>
</dbReference>
<evidence type="ECO:0000256" key="5">
    <source>
        <dbReference type="ARBA" id="ARBA00022618"/>
    </source>
</evidence>
<dbReference type="InterPro" id="IPR011010">
    <property type="entry name" value="DNA_brk_join_enz"/>
</dbReference>
<evidence type="ECO:0000256" key="1">
    <source>
        <dbReference type="ARBA" id="ARBA00004496"/>
    </source>
</evidence>
<comment type="subunit">
    <text evidence="11">Forms a cyclic heterotetrameric complex composed of two molecules of XerC and two molecules of XerD.</text>
</comment>
<keyword evidence="5 11" id="KW-0132">Cell division</keyword>
<feature type="active site" description="O-(3'-phospho-DNA)-tyrosine intermediate" evidence="11">
    <location>
        <position position="293"/>
    </location>
</feature>
<evidence type="ECO:0000259" key="12">
    <source>
        <dbReference type="PROSITE" id="PS51898"/>
    </source>
</evidence>
<feature type="active site" evidence="11">
    <location>
        <position position="261"/>
    </location>
</feature>
<comment type="caution">
    <text evidence="14">The sequence shown here is derived from an EMBL/GenBank/DDBJ whole genome shotgun (WGS) entry which is preliminary data.</text>
</comment>
<feature type="active site" evidence="11">
    <location>
        <position position="258"/>
    </location>
</feature>
<dbReference type="InterPro" id="IPR010998">
    <property type="entry name" value="Integrase_recombinase_N"/>
</dbReference>
<feature type="active site" evidence="11">
    <location>
        <position position="187"/>
    </location>
</feature>
<proteinExistence type="inferred from homology"/>
<dbReference type="GO" id="GO:0009037">
    <property type="term" value="F:tyrosine-based site-specific recombinase activity"/>
    <property type="evidence" value="ECO:0007669"/>
    <property type="project" value="UniProtKB-UniRule"/>
</dbReference>
<dbReference type="NCBIfam" id="NF040815">
    <property type="entry name" value="recomb_XerA_Arch"/>
    <property type="match status" value="1"/>
</dbReference>
<evidence type="ECO:0000256" key="4">
    <source>
        <dbReference type="ARBA" id="ARBA00022490"/>
    </source>
</evidence>
<dbReference type="InterPro" id="IPR023009">
    <property type="entry name" value="Tyrosine_recombinase_XerC/XerD"/>
</dbReference>
<dbReference type="GO" id="GO:0007059">
    <property type="term" value="P:chromosome segregation"/>
    <property type="evidence" value="ECO:0007669"/>
    <property type="project" value="UniProtKB-UniRule"/>
</dbReference>
<evidence type="ECO:0000256" key="9">
    <source>
        <dbReference type="ARBA" id="ARBA00023172"/>
    </source>
</evidence>
<keyword evidence="10 11" id="KW-0131">Cell cycle</keyword>
<dbReference type="GO" id="GO:0006313">
    <property type="term" value="P:DNA transposition"/>
    <property type="evidence" value="ECO:0007669"/>
    <property type="project" value="UniProtKB-UniRule"/>
</dbReference>
<dbReference type="AlphaFoldDB" id="A0A4Y3PAX4"/>
<accession>A0A4Y3PAX4</accession>
<evidence type="ECO:0000256" key="8">
    <source>
        <dbReference type="ARBA" id="ARBA00023125"/>
    </source>
</evidence>
<dbReference type="Pfam" id="PF02899">
    <property type="entry name" value="Phage_int_SAM_1"/>
    <property type="match status" value="1"/>
</dbReference>
<keyword evidence="15" id="KW-1185">Reference proteome</keyword>
<protein>
    <recommendedName>
        <fullName evidence="3 11">Tyrosine recombinase XerD</fullName>
    </recommendedName>
</protein>
<reference evidence="14 15" key="1">
    <citation type="submission" date="2019-06" db="EMBL/GenBank/DDBJ databases">
        <title>Whole genome shotgun sequence of Brevibacillus parabrevis NBRC 12334.</title>
        <authorList>
            <person name="Hosoyama A."/>
            <person name="Uohara A."/>
            <person name="Ohji S."/>
            <person name="Ichikawa N."/>
        </authorList>
    </citation>
    <scope>NUCLEOTIDE SEQUENCE [LARGE SCALE GENOMIC DNA]</scope>
    <source>
        <strain evidence="14 15">NBRC 12334</strain>
    </source>
</reference>
<feature type="active site" evidence="11">
    <location>
        <position position="163"/>
    </location>
</feature>
<dbReference type="NCBIfam" id="TIGR02225">
    <property type="entry name" value="recomb_XerD"/>
    <property type="match status" value="1"/>
</dbReference>
<dbReference type="PANTHER" id="PTHR30349">
    <property type="entry name" value="PHAGE INTEGRASE-RELATED"/>
    <property type="match status" value="1"/>
</dbReference>
<evidence type="ECO:0000256" key="2">
    <source>
        <dbReference type="ARBA" id="ARBA00010450"/>
    </source>
</evidence>
<keyword evidence="8 11" id="KW-0238">DNA-binding</keyword>
<keyword evidence="4 11" id="KW-0963">Cytoplasm</keyword>
<dbReference type="NCBIfam" id="NF001399">
    <property type="entry name" value="PRK00283.1"/>
    <property type="match status" value="1"/>
</dbReference>
<evidence type="ECO:0000259" key="13">
    <source>
        <dbReference type="PROSITE" id="PS51900"/>
    </source>
</evidence>
<evidence type="ECO:0000256" key="3">
    <source>
        <dbReference type="ARBA" id="ARBA00015810"/>
    </source>
</evidence>
<evidence type="ECO:0000256" key="7">
    <source>
        <dbReference type="ARBA" id="ARBA00022908"/>
    </source>
</evidence>
<evidence type="ECO:0000256" key="6">
    <source>
        <dbReference type="ARBA" id="ARBA00022829"/>
    </source>
</evidence>
<dbReference type="PANTHER" id="PTHR30349:SF81">
    <property type="entry name" value="TYROSINE RECOMBINASE XERC"/>
    <property type="match status" value="1"/>
</dbReference>
<dbReference type="InterPro" id="IPR011932">
    <property type="entry name" value="Recomb_XerD"/>
</dbReference>
<sequence length="312" mass="35473">MVWKAILDTYHLEGDSFMDSLIDQFIHFLSVEKGLARNTLESYQRDMVAYTSYLNEQGVTRIEESARTHIIGYLLVLREKGRATATLSRNMASIRAFYQFLVRDKLIDKDPSIHLETPKIEKRLPKVLSVDEVERLLDSPPVNHPAGLRDKAMLELLYATGIRVSELVNLDKADVNLDMGFVKCMGKGSKERIIPLGSVAIQMVRHYLQAGRPKLVKGSGDSALFLNHLGKQITRQGFWKIIKRYALKANIRAEITPHTLRHSFATHLLENGADLRSVQEMLGHADISTTQIYTHVTRTRIKDIYAKTHPRA</sequence>
<organism evidence="14 15">
    <name type="scientific">Brevibacillus parabrevis</name>
    <dbReference type="NCBI Taxonomy" id="54914"/>
    <lineage>
        <taxon>Bacteria</taxon>
        <taxon>Bacillati</taxon>
        <taxon>Bacillota</taxon>
        <taxon>Bacilli</taxon>
        <taxon>Bacillales</taxon>
        <taxon>Paenibacillaceae</taxon>
        <taxon>Brevibacillus</taxon>
    </lineage>
</organism>
<dbReference type="Pfam" id="PF00589">
    <property type="entry name" value="Phage_integrase"/>
    <property type="match status" value="1"/>
</dbReference>
<dbReference type="GO" id="GO:0005737">
    <property type="term" value="C:cytoplasm"/>
    <property type="evidence" value="ECO:0007669"/>
    <property type="project" value="UniProtKB-SubCell"/>
</dbReference>
<dbReference type="InterPro" id="IPR050090">
    <property type="entry name" value="Tyrosine_recombinase_XerCD"/>
</dbReference>
<dbReference type="InterPro" id="IPR013762">
    <property type="entry name" value="Integrase-like_cat_sf"/>
</dbReference>
<gene>
    <name evidence="14" type="primary">xerD_2</name>
    <name evidence="11" type="synonym">xerD</name>
    <name evidence="14" type="ORF">BPA01_12500</name>
</gene>
<dbReference type="InterPro" id="IPR044068">
    <property type="entry name" value="CB"/>
</dbReference>
<evidence type="ECO:0000256" key="11">
    <source>
        <dbReference type="HAMAP-Rule" id="MF_01807"/>
    </source>
</evidence>
<dbReference type="HAMAP" id="MF_01807">
    <property type="entry name" value="Recomb_XerD"/>
    <property type="match status" value="1"/>
</dbReference>
<dbReference type="PROSITE" id="PS51900">
    <property type="entry name" value="CB"/>
    <property type="match status" value="1"/>
</dbReference>
<comment type="similarity">
    <text evidence="2 11">Belongs to the 'phage' integrase family. XerD subfamily.</text>
</comment>
<dbReference type="SUPFAM" id="SSF47823">
    <property type="entry name" value="lambda integrase-like, N-terminal domain"/>
    <property type="match status" value="1"/>
</dbReference>
<dbReference type="Gene3D" id="1.10.150.130">
    <property type="match status" value="1"/>
</dbReference>
<dbReference type="SUPFAM" id="SSF56349">
    <property type="entry name" value="DNA breaking-rejoining enzymes"/>
    <property type="match status" value="1"/>
</dbReference>
<dbReference type="CDD" id="cd00798">
    <property type="entry name" value="INT_XerDC_C"/>
    <property type="match status" value="1"/>
</dbReference>
<dbReference type="GO" id="GO:0003677">
    <property type="term" value="F:DNA binding"/>
    <property type="evidence" value="ECO:0007669"/>
    <property type="project" value="UniProtKB-UniRule"/>
</dbReference>
<evidence type="ECO:0000313" key="14">
    <source>
        <dbReference type="EMBL" id="GEB31670.1"/>
    </source>
</evidence>
<dbReference type="GO" id="GO:0051301">
    <property type="term" value="P:cell division"/>
    <property type="evidence" value="ECO:0007669"/>
    <property type="project" value="UniProtKB-KW"/>
</dbReference>
<keyword evidence="7 11" id="KW-0229">DNA integration</keyword>
<dbReference type="HAMAP" id="MF_01808">
    <property type="entry name" value="Recomb_XerC_XerD"/>
    <property type="match status" value="1"/>
</dbReference>
<dbReference type="Proteomes" id="UP000316882">
    <property type="component" value="Unassembled WGS sequence"/>
</dbReference>
<dbReference type="Gene3D" id="1.10.443.10">
    <property type="entry name" value="Intergrase catalytic core"/>
    <property type="match status" value="1"/>
</dbReference>
<feature type="domain" description="Tyr recombinase" evidence="12">
    <location>
        <begin position="123"/>
        <end position="306"/>
    </location>
</feature>
<dbReference type="STRING" id="54914.AV540_04845"/>
<dbReference type="InterPro" id="IPR004107">
    <property type="entry name" value="Integrase_SAM-like_N"/>
</dbReference>
<evidence type="ECO:0000313" key="15">
    <source>
        <dbReference type="Proteomes" id="UP000316882"/>
    </source>
</evidence>
<dbReference type="InterPro" id="IPR002104">
    <property type="entry name" value="Integrase_catalytic"/>
</dbReference>
<keyword evidence="6 11" id="KW-0159">Chromosome partition</keyword>